<dbReference type="Proteomes" id="UP000466535">
    <property type="component" value="Unassembled WGS sequence"/>
</dbReference>
<dbReference type="RefSeq" id="WP_159763082.1">
    <property type="nucleotide sequence ID" value="NZ_WUUT01000001.1"/>
</dbReference>
<accession>A0A6B0T731</accession>
<sequence length="46" mass="5375">MKAVSISLYDKFVDLSILVDVIRHNWEGDYYISVCSNRGVQIRIEE</sequence>
<organism evidence="1 2">
    <name type="scientific">Halovenus carboxidivorans</name>
    <dbReference type="NCBI Taxonomy" id="2692199"/>
    <lineage>
        <taxon>Archaea</taxon>
        <taxon>Methanobacteriati</taxon>
        <taxon>Methanobacteriota</taxon>
        <taxon>Stenosarchaea group</taxon>
        <taxon>Halobacteria</taxon>
        <taxon>Halobacteriales</taxon>
        <taxon>Haloarculaceae</taxon>
        <taxon>Halovenus</taxon>
    </lineage>
</organism>
<reference evidence="1 2" key="1">
    <citation type="submission" date="2019-12" db="EMBL/GenBank/DDBJ databases">
        <title>Isolation and characterization of three novel carbon monoxide-oxidizing members of Halobacteria from salione crusts and soils.</title>
        <authorList>
            <person name="Myers M.R."/>
            <person name="King G.M."/>
        </authorList>
    </citation>
    <scope>NUCLEOTIDE SEQUENCE [LARGE SCALE GENOMIC DNA]</scope>
    <source>
        <strain evidence="1 2">WSH3</strain>
    </source>
</reference>
<protein>
    <submittedName>
        <fullName evidence="1">Uncharacterized protein</fullName>
    </submittedName>
</protein>
<dbReference type="AlphaFoldDB" id="A0A6B0T731"/>
<evidence type="ECO:0000313" key="1">
    <source>
        <dbReference type="EMBL" id="MXR51001.1"/>
    </source>
</evidence>
<gene>
    <name evidence="1" type="ORF">GRX03_05185</name>
</gene>
<dbReference type="EMBL" id="WUUT01000001">
    <property type="protein sequence ID" value="MXR51001.1"/>
    <property type="molecule type" value="Genomic_DNA"/>
</dbReference>
<comment type="caution">
    <text evidence="1">The sequence shown here is derived from an EMBL/GenBank/DDBJ whole genome shotgun (WGS) entry which is preliminary data.</text>
</comment>
<name>A0A6B0T731_9EURY</name>
<keyword evidence="2" id="KW-1185">Reference proteome</keyword>
<proteinExistence type="predicted"/>
<evidence type="ECO:0000313" key="2">
    <source>
        <dbReference type="Proteomes" id="UP000466535"/>
    </source>
</evidence>